<feature type="transmembrane region" description="Helical" evidence="1">
    <location>
        <begin position="128"/>
        <end position="148"/>
    </location>
</feature>
<feature type="transmembrane region" description="Helical" evidence="1">
    <location>
        <begin position="27"/>
        <end position="45"/>
    </location>
</feature>
<feature type="transmembrane region" description="Helical" evidence="1">
    <location>
        <begin position="242"/>
        <end position="264"/>
    </location>
</feature>
<gene>
    <name evidence="2" type="ORF">CH357_00260</name>
</gene>
<evidence type="ECO:0000256" key="1">
    <source>
        <dbReference type="SAM" id="Phobius"/>
    </source>
</evidence>
<feature type="transmembrane region" description="Helical" evidence="1">
    <location>
        <begin position="169"/>
        <end position="195"/>
    </location>
</feature>
<feature type="transmembrane region" description="Helical" evidence="1">
    <location>
        <begin position="215"/>
        <end position="235"/>
    </location>
</feature>
<dbReference type="RefSeq" id="WP_100704789.1">
    <property type="nucleotide sequence ID" value="NZ_NPDL01000004.1"/>
</dbReference>
<keyword evidence="1" id="KW-0472">Membrane</keyword>
<feature type="transmembrane region" description="Helical" evidence="1">
    <location>
        <begin position="65"/>
        <end position="83"/>
    </location>
</feature>
<keyword evidence="1" id="KW-1133">Transmembrane helix</keyword>
<protein>
    <submittedName>
        <fullName evidence="2">Uncharacterized protein</fullName>
    </submittedName>
</protein>
<keyword evidence="1" id="KW-0812">Transmembrane</keyword>
<reference evidence="2 3" key="1">
    <citation type="submission" date="2017-07" db="EMBL/GenBank/DDBJ databases">
        <title>Leptospira spp. isolated from tropical soils.</title>
        <authorList>
            <person name="Thibeaux R."/>
            <person name="Iraola G."/>
            <person name="Ferres I."/>
            <person name="Bierque E."/>
            <person name="Girault D."/>
            <person name="Soupe-Gilbert M.-E."/>
            <person name="Picardeau M."/>
            <person name="Goarant C."/>
        </authorList>
    </citation>
    <scope>NUCLEOTIDE SEQUENCE [LARGE SCALE GENOMIC DNA]</scope>
    <source>
        <strain evidence="2 3">MCA1-C-A1</strain>
    </source>
</reference>
<evidence type="ECO:0000313" key="2">
    <source>
        <dbReference type="EMBL" id="PJZ27038.1"/>
    </source>
</evidence>
<accession>A0A2M9XH76</accession>
<proteinExistence type="predicted"/>
<dbReference type="Proteomes" id="UP000232196">
    <property type="component" value="Unassembled WGS sequence"/>
</dbReference>
<keyword evidence="3" id="KW-1185">Reference proteome</keyword>
<dbReference type="EMBL" id="NPDN01000001">
    <property type="protein sequence ID" value="PJZ27038.1"/>
    <property type="molecule type" value="Genomic_DNA"/>
</dbReference>
<evidence type="ECO:0000313" key="3">
    <source>
        <dbReference type="Proteomes" id="UP000232196"/>
    </source>
</evidence>
<organism evidence="2 3">
    <name type="scientific">Leptospira hartskeerlii</name>
    <dbReference type="NCBI Taxonomy" id="2023177"/>
    <lineage>
        <taxon>Bacteria</taxon>
        <taxon>Pseudomonadati</taxon>
        <taxon>Spirochaetota</taxon>
        <taxon>Spirochaetia</taxon>
        <taxon>Leptospirales</taxon>
        <taxon>Leptospiraceae</taxon>
        <taxon>Leptospira</taxon>
    </lineage>
</organism>
<dbReference type="AlphaFoldDB" id="A0A2M9XH76"/>
<sequence>MQASNVLYPNHSQSEGFFSNLRKNRSLSFYTGLVSLILIPVYLLLSQLDPRTVMGINTWIKPIKFAVSIWIFLWTMAWFLEQLKDFPVFRDRMEKYFVIALSVELILITLQAGRGVQSHFNNSTILDSIIYGIMGLFIFPMMVVPILMDRKFKLLSSKLDTRILISIRFSLWILAIASIIGFFISQRLAHAVGVLDGGPGLPLVNWSVNGGDIRIAHFVGIHALQVLPLFAFFAIKQSWNILSVKIVSIGYAILVGAVFVNAMFGRPLI</sequence>
<name>A0A2M9XH76_9LEPT</name>
<comment type="caution">
    <text evidence="2">The sequence shown here is derived from an EMBL/GenBank/DDBJ whole genome shotgun (WGS) entry which is preliminary data.</text>
</comment>
<feature type="transmembrane region" description="Helical" evidence="1">
    <location>
        <begin position="95"/>
        <end position="116"/>
    </location>
</feature>
<dbReference type="OrthoDB" id="343560at2"/>